<feature type="domain" description="Solute-binding protein family 5" evidence="5">
    <location>
        <begin position="83"/>
        <end position="425"/>
    </location>
</feature>
<evidence type="ECO:0000256" key="4">
    <source>
        <dbReference type="SAM" id="SignalP"/>
    </source>
</evidence>
<dbReference type="SUPFAM" id="SSF53850">
    <property type="entry name" value="Periplasmic binding protein-like II"/>
    <property type="match status" value="1"/>
</dbReference>
<organism evidence="6">
    <name type="scientific">Nocardia globerula</name>
    <dbReference type="NCBI Taxonomy" id="1818"/>
    <lineage>
        <taxon>Bacteria</taxon>
        <taxon>Bacillati</taxon>
        <taxon>Actinomycetota</taxon>
        <taxon>Actinomycetes</taxon>
        <taxon>Mycobacteriales</taxon>
        <taxon>Nocardiaceae</taxon>
        <taxon>Nocardia</taxon>
    </lineage>
</organism>
<evidence type="ECO:0000256" key="1">
    <source>
        <dbReference type="ARBA" id="ARBA00005695"/>
    </source>
</evidence>
<proteinExistence type="inferred from homology"/>
<dbReference type="Gene3D" id="3.10.105.10">
    <property type="entry name" value="Dipeptide-binding Protein, Domain 3"/>
    <property type="match status" value="1"/>
</dbReference>
<sequence length="515" mass="55570">MKSRRLTVAVASVLMTGVALAGCSSSSGVPNNAVGEPKSGGTLSWAVTGETASMDPAVCSTVAPPRCSTIFGTLLRYDNATAEFTPYLAESFESVDGQKWTLKLREGVTFSDGTPFDAAAVVFNWDRIKNPQTLSPAIRATNGMTWQVVDPLTVNVMSESPNYQLPWQLVKGLGAIGSPTAIQAAGAEVGNTPVGAGPFVLTRWTRGTQMELTRNPTYFEQGLPYLDGLTTKVINSEDQRLNALRSGEVEVATSSFKKDTETVAGIGGYDIYDTPLVGGTGLMFNYTDPAIQDQDLRQAIQHAIDGSQINNAVAPGEAAADTFVRTDDHALGTFPALDLSEAQRLFDKYLKKTGKTGETISLLTYAGFPVMEQTSQLLQAQLQEIDGLTVRLEPVDNTTMLKRKRQREYQIVVTANLSEDLDSLYDMFHSDGALNAMGYSNPKVDEALDITRASANPDEVTSAYQVVNGEISKDAPFRIWQNISGYLYADDKVEGIAATGTAAGAAFQWERAWFN</sequence>
<dbReference type="PANTHER" id="PTHR30290">
    <property type="entry name" value="PERIPLASMIC BINDING COMPONENT OF ABC TRANSPORTER"/>
    <property type="match status" value="1"/>
</dbReference>
<keyword evidence="2" id="KW-0813">Transport</keyword>
<dbReference type="InterPro" id="IPR039424">
    <property type="entry name" value="SBP_5"/>
</dbReference>
<dbReference type="GO" id="GO:0042597">
    <property type="term" value="C:periplasmic space"/>
    <property type="evidence" value="ECO:0007669"/>
    <property type="project" value="UniProtKB-ARBA"/>
</dbReference>
<evidence type="ECO:0000256" key="3">
    <source>
        <dbReference type="ARBA" id="ARBA00022729"/>
    </source>
</evidence>
<evidence type="ECO:0000259" key="5">
    <source>
        <dbReference type="Pfam" id="PF00496"/>
    </source>
</evidence>
<evidence type="ECO:0000256" key="2">
    <source>
        <dbReference type="ARBA" id="ARBA00022448"/>
    </source>
</evidence>
<dbReference type="PROSITE" id="PS51257">
    <property type="entry name" value="PROKAR_LIPOPROTEIN"/>
    <property type="match status" value="1"/>
</dbReference>
<comment type="similarity">
    <text evidence="1">Belongs to the bacterial solute-binding protein 5 family.</text>
</comment>
<dbReference type="AlphaFoldDB" id="A0A652YKH7"/>
<dbReference type="GO" id="GO:0043190">
    <property type="term" value="C:ATP-binding cassette (ABC) transporter complex"/>
    <property type="evidence" value="ECO:0007669"/>
    <property type="project" value="InterPro"/>
</dbReference>
<dbReference type="GO" id="GO:0015833">
    <property type="term" value="P:peptide transport"/>
    <property type="evidence" value="ECO:0007669"/>
    <property type="project" value="TreeGrafter"/>
</dbReference>
<feature type="signal peptide" evidence="4">
    <location>
        <begin position="1"/>
        <end position="21"/>
    </location>
</feature>
<comment type="caution">
    <text evidence="6">The sequence shown here is derived from an EMBL/GenBank/DDBJ whole genome shotgun (WGS) entry which is preliminary data.</text>
</comment>
<dbReference type="InterPro" id="IPR030678">
    <property type="entry name" value="Peptide/Ni-bd"/>
</dbReference>
<dbReference type="EMBL" id="VNIQ01000007">
    <property type="protein sequence ID" value="TYQ01862.1"/>
    <property type="molecule type" value="Genomic_DNA"/>
</dbReference>
<reference evidence="6" key="1">
    <citation type="submission" date="2019-07" db="EMBL/GenBank/DDBJ databases">
        <title>Genomic Encyclopedia of Type Strains, Phase IV (KMG-IV): sequencing the most valuable type-strain genomes for metagenomic binning, comparative biology and taxonomic classification.</title>
        <authorList>
            <person name="Goeker M."/>
        </authorList>
    </citation>
    <scope>NUCLEOTIDE SEQUENCE</scope>
    <source>
        <strain evidence="6">DSM 44596</strain>
    </source>
</reference>
<keyword evidence="3 4" id="KW-0732">Signal</keyword>
<gene>
    <name evidence="6" type="ORF">FNL38_107284</name>
</gene>
<dbReference type="Gene3D" id="3.40.190.10">
    <property type="entry name" value="Periplasmic binding protein-like II"/>
    <property type="match status" value="1"/>
</dbReference>
<feature type="chain" id="PRO_5039585859" evidence="4">
    <location>
        <begin position="22"/>
        <end position="515"/>
    </location>
</feature>
<dbReference type="InterPro" id="IPR000914">
    <property type="entry name" value="SBP_5_dom"/>
</dbReference>
<dbReference type="Pfam" id="PF00496">
    <property type="entry name" value="SBP_bac_5"/>
    <property type="match status" value="1"/>
</dbReference>
<dbReference type="PIRSF" id="PIRSF002741">
    <property type="entry name" value="MppA"/>
    <property type="match status" value="1"/>
</dbReference>
<dbReference type="CDD" id="cd00995">
    <property type="entry name" value="PBP2_NikA_DppA_OppA_like"/>
    <property type="match status" value="1"/>
</dbReference>
<dbReference type="PANTHER" id="PTHR30290:SF9">
    <property type="entry name" value="OLIGOPEPTIDE-BINDING PROTEIN APPA"/>
    <property type="match status" value="1"/>
</dbReference>
<accession>A0A652YKH7</accession>
<evidence type="ECO:0000313" key="6">
    <source>
        <dbReference type="EMBL" id="TYQ01862.1"/>
    </source>
</evidence>
<name>A0A652YKH7_NOCGL</name>
<dbReference type="GO" id="GO:1904680">
    <property type="term" value="F:peptide transmembrane transporter activity"/>
    <property type="evidence" value="ECO:0007669"/>
    <property type="project" value="TreeGrafter"/>
</dbReference>
<protein>
    <submittedName>
        <fullName evidence="6">Peptide/nickel transport system substrate-binding protein</fullName>
    </submittedName>
</protein>